<dbReference type="InterPro" id="IPR004477">
    <property type="entry name" value="ComEC_N"/>
</dbReference>
<name>A0A4S8QDI1_9ACTN</name>
<feature type="transmembrane region" description="Helical" evidence="6">
    <location>
        <begin position="44"/>
        <end position="61"/>
    </location>
</feature>
<dbReference type="GO" id="GO:0005886">
    <property type="term" value="C:plasma membrane"/>
    <property type="evidence" value="ECO:0007669"/>
    <property type="project" value="UniProtKB-SubCell"/>
</dbReference>
<feature type="transmembrane region" description="Helical" evidence="6">
    <location>
        <begin position="73"/>
        <end position="94"/>
    </location>
</feature>
<evidence type="ECO:0000256" key="6">
    <source>
        <dbReference type="SAM" id="Phobius"/>
    </source>
</evidence>
<dbReference type="SUPFAM" id="SSF56281">
    <property type="entry name" value="Metallo-hydrolase/oxidoreductase"/>
    <property type="match status" value="1"/>
</dbReference>
<evidence type="ECO:0000256" key="4">
    <source>
        <dbReference type="ARBA" id="ARBA00022989"/>
    </source>
</evidence>
<feature type="transmembrane region" description="Helical" evidence="6">
    <location>
        <begin position="483"/>
        <end position="502"/>
    </location>
</feature>
<feature type="transmembrane region" description="Helical" evidence="6">
    <location>
        <begin position="21"/>
        <end position="38"/>
    </location>
</feature>
<feature type="transmembrane region" description="Helical" evidence="6">
    <location>
        <begin position="258"/>
        <end position="282"/>
    </location>
</feature>
<evidence type="ECO:0000256" key="1">
    <source>
        <dbReference type="ARBA" id="ARBA00004651"/>
    </source>
</evidence>
<keyword evidence="9" id="KW-1185">Reference proteome</keyword>
<feature type="transmembrane region" description="Helical" evidence="6">
    <location>
        <begin position="509"/>
        <end position="529"/>
    </location>
</feature>
<feature type="transmembrane region" description="Helical" evidence="6">
    <location>
        <begin position="357"/>
        <end position="375"/>
    </location>
</feature>
<comment type="subcellular location">
    <subcellularLocation>
        <location evidence="1">Cell membrane</location>
        <topology evidence="1">Multi-pass membrane protein</topology>
    </subcellularLocation>
</comment>
<keyword evidence="8" id="KW-0378">Hydrolase</keyword>
<comment type="caution">
    <text evidence="8">The sequence shown here is derived from an EMBL/GenBank/DDBJ whole genome shotgun (WGS) entry which is preliminary data.</text>
</comment>
<evidence type="ECO:0000256" key="2">
    <source>
        <dbReference type="ARBA" id="ARBA00022475"/>
    </source>
</evidence>
<organism evidence="8 9">
    <name type="scientific">Glycomyces buryatensis</name>
    <dbReference type="NCBI Taxonomy" id="2570927"/>
    <lineage>
        <taxon>Bacteria</taxon>
        <taxon>Bacillati</taxon>
        <taxon>Actinomycetota</taxon>
        <taxon>Actinomycetes</taxon>
        <taxon>Glycomycetales</taxon>
        <taxon>Glycomycetaceae</taxon>
        <taxon>Glycomyces</taxon>
    </lineage>
</organism>
<keyword evidence="4 6" id="KW-1133">Transmembrane helix</keyword>
<sequence>MTTFAEGHRDAAAVVRRDWRLPLAAIGAWAAALAGLYGTAFTGVFTACGLAAMALLGFKWLDLKRLGIKRDCGAAAAFATVAFGGALAAAVTSVHTHVRDDDDLQRLVQAEAGGNAELVVDTVPKPSTRSPGVYTASAHLRGFTEDERELQGNWRVLLVGSGEEWSEVIAGQRIGVDAVLREADPGRLTAAVVSARGPPEPEGRSAAPYLLADHVRDRLTEAAAAAPEPESGLIPALAVGDATGMDAGLAADFRTTGLVHLVVVSGYHLSLVVGAALAVALLFRAGPRARVAVGAIAIAAIVLIAGPQPSVLRAAVMAGMMLLALAAGRPAAAMPALATAVLVLVLVDPDMAAQPGFALSVAACAGLLLLAFRWAKPLEHRGWPQPVALAVTIPAATQVAVTPLLVMLVGGISLVSIPVNLLAALVAAPVVVLSVLAAVMAAVWLPAGEWWARLAAIPARWLVWLAQTGADVPGAMLPWPKGLWWGLLAALCLAFVIGLLHVRRLRRPLLALIAVAALGMLPACLIRGGPPSGWVVTMCDVGQGDALVLPAGEAVVVVDVGPDAALVDACLDDLGVDRIALLVLSHFHIDHTAGIGGVVEDREVDAILAPPPGEAAYGFELVSEAAGEIPMLDAVPGQEFRFGATRLEVLAPPELALSGTRSDPNNNSVALRAEVAGSSVLLTGDVELEGQRALLGAGRLEAEVLKLPHHGSAFQDAEFLAAVDPTVALVGVGQDNDYGHPDPGPLALLRDAGSLVFRTDESGRITVARNGDEFQVTTERGGG</sequence>
<dbReference type="OrthoDB" id="7177610at2"/>
<reference evidence="8 9" key="2">
    <citation type="submission" date="2019-05" db="EMBL/GenBank/DDBJ databases">
        <title>Glycomyces buryatensis sp. nov.</title>
        <authorList>
            <person name="Nikitina E."/>
        </authorList>
    </citation>
    <scope>NUCLEOTIDE SEQUENCE [LARGE SCALE GENOMIC DNA]</scope>
    <source>
        <strain evidence="8 9">18</strain>
    </source>
</reference>
<evidence type="ECO:0000256" key="5">
    <source>
        <dbReference type="ARBA" id="ARBA00023136"/>
    </source>
</evidence>
<evidence type="ECO:0000259" key="7">
    <source>
        <dbReference type="SMART" id="SM00849"/>
    </source>
</evidence>
<keyword evidence="2" id="KW-1003">Cell membrane</keyword>
<keyword evidence="5 6" id="KW-0472">Membrane</keyword>
<dbReference type="InterPro" id="IPR052159">
    <property type="entry name" value="Competence_DNA_uptake"/>
</dbReference>
<dbReference type="InterPro" id="IPR001279">
    <property type="entry name" value="Metallo-B-lactamas"/>
</dbReference>
<feature type="transmembrane region" description="Helical" evidence="6">
    <location>
        <begin position="421"/>
        <end position="445"/>
    </location>
</feature>
<feature type="transmembrane region" description="Helical" evidence="6">
    <location>
        <begin position="318"/>
        <end position="345"/>
    </location>
</feature>
<dbReference type="Gene3D" id="3.60.15.10">
    <property type="entry name" value="Ribonuclease Z/Hydroxyacylglutathione hydrolase-like"/>
    <property type="match status" value="1"/>
</dbReference>
<protein>
    <submittedName>
        <fullName evidence="8">MBL fold metallo-hydrolase</fullName>
    </submittedName>
</protein>
<dbReference type="Pfam" id="PF03772">
    <property type="entry name" value="Competence"/>
    <property type="match status" value="1"/>
</dbReference>
<proteinExistence type="predicted"/>
<evidence type="ECO:0000313" key="8">
    <source>
        <dbReference type="EMBL" id="THV41142.1"/>
    </source>
</evidence>
<dbReference type="PANTHER" id="PTHR30619:SF1">
    <property type="entry name" value="RECOMBINATION PROTEIN 2"/>
    <property type="match status" value="1"/>
</dbReference>
<gene>
    <name evidence="8" type="ORF">FAB82_12880</name>
</gene>
<dbReference type="SMART" id="SM00849">
    <property type="entry name" value="Lactamase_B"/>
    <property type="match status" value="1"/>
</dbReference>
<dbReference type="GO" id="GO:0016787">
    <property type="term" value="F:hydrolase activity"/>
    <property type="evidence" value="ECO:0007669"/>
    <property type="project" value="UniProtKB-KW"/>
</dbReference>
<feature type="transmembrane region" description="Helical" evidence="6">
    <location>
        <begin position="387"/>
        <end position="409"/>
    </location>
</feature>
<dbReference type="AlphaFoldDB" id="A0A4S8QDI1"/>
<dbReference type="NCBIfam" id="TIGR00360">
    <property type="entry name" value="ComEC_N-term"/>
    <property type="match status" value="1"/>
</dbReference>
<dbReference type="CDD" id="cd07731">
    <property type="entry name" value="ComA-like_MBL-fold"/>
    <property type="match status" value="1"/>
</dbReference>
<evidence type="ECO:0000256" key="3">
    <source>
        <dbReference type="ARBA" id="ARBA00022692"/>
    </source>
</evidence>
<feature type="domain" description="Metallo-beta-lactamase" evidence="7">
    <location>
        <begin position="543"/>
        <end position="734"/>
    </location>
</feature>
<accession>A0A4S8QDI1</accession>
<dbReference type="Pfam" id="PF00753">
    <property type="entry name" value="Lactamase_B"/>
    <property type="match status" value="1"/>
</dbReference>
<feature type="transmembrane region" description="Helical" evidence="6">
    <location>
        <begin position="289"/>
        <end position="306"/>
    </location>
</feature>
<dbReference type="RefSeq" id="WP_136534942.1">
    <property type="nucleotide sequence ID" value="NZ_STGY01000051.1"/>
</dbReference>
<keyword evidence="3 6" id="KW-0812">Transmembrane</keyword>
<dbReference type="InterPro" id="IPR035681">
    <property type="entry name" value="ComA-like_MBL"/>
</dbReference>
<dbReference type="PANTHER" id="PTHR30619">
    <property type="entry name" value="DNA INTERNALIZATION/COMPETENCE PROTEIN COMEC/REC2"/>
    <property type="match status" value="1"/>
</dbReference>
<dbReference type="Proteomes" id="UP000308760">
    <property type="component" value="Unassembled WGS sequence"/>
</dbReference>
<dbReference type="InterPro" id="IPR036866">
    <property type="entry name" value="RibonucZ/Hydroxyglut_hydro"/>
</dbReference>
<dbReference type="EMBL" id="STGY01000051">
    <property type="protein sequence ID" value="THV41142.1"/>
    <property type="molecule type" value="Genomic_DNA"/>
</dbReference>
<evidence type="ECO:0000313" key="9">
    <source>
        <dbReference type="Proteomes" id="UP000308760"/>
    </source>
</evidence>
<reference evidence="9" key="1">
    <citation type="submission" date="2019-04" db="EMBL/GenBank/DDBJ databases">
        <title>Nocardioides xinjiangensis sp. nov.</title>
        <authorList>
            <person name="Liu S."/>
        </authorList>
    </citation>
    <scope>NUCLEOTIDE SEQUENCE [LARGE SCALE GENOMIC DNA]</scope>
    <source>
        <strain evidence="9">18</strain>
    </source>
</reference>